<keyword evidence="4" id="KW-1185">Reference proteome</keyword>
<keyword evidence="1" id="KW-0812">Transmembrane</keyword>
<evidence type="ECO:0000256" key="1">
    <source>
        <dbReference type="SAM" id="Phobius"/>
    </source>
</evidence>
<sequence>MTMPGLTLGAPQWWTAAAALIAVAGAAVLWSYATARARTPIRLACAGLKALAIASLALILIEPLLTFSRPRPGANAFALLADDSQSLSIRDEGEAQSRGEEIRDRLRQGSGWQARLGQEFDVRRFAFDSRLRSIDDFDRLAFDGVGSSLGASLAALSKRFQGLPLAGVLLFSDGNRTDAGEIDAKSLPPIYPVIPPSHGVVRDIGVRGVAASQTNFEAAPVVLRAEVSATGFAGQPIVAAVLDEAGNVVERQQEKSQGDGKPLSFRFQFRPDRRGIRFYTVRAFAAAEEEATKRGTDPKASAEQTLANNGRLVVIDQGGGPYRILYVSGRPNWEYKFLHRALEADDQLQLVTLLRIARRQPKFDFQSSARDRTVSPFFKGFDDADPDTVERNDQPVLVRMGDLADDAELRDGFPKTAEELYKYHAIVIDDLEASFFTQDQLGLLRNFVAARGGGLLMLGGPDAFADGKYDRTPVGELLPVYLNSAPASLTQESDRYRLVLTREGWLQPWVRTRKTEEEEQKRLASMPPFQTLSRVGRIKPGAVTLAEVSDNDGNALPALVAQTFGKGHVAALLIGDLWRWGIRRERPEETEFDRSWRQTARWLVADVPGRVDVSVRPREDAPAQAVEIAVRARDAEYRPLDNAKVSVAVTLPDGGTVALDARPDAREPDLYTATYVARQPGPHRFAASATSADGAPVGTREAGWAAQPAAEEFARLAPDREFLASLAAKTGGEVVDADRLDSFVESLPSRRVPVTELRTAPLWHHPAYLLIAIACLAAEWALRRLNNLA</sequence>
<proteinExistence type="predicted"/>
<dbReference type="OrthoDB" id="9781333at2"/>
<evidence type="ECO:0000313" key="4">
    <source>
        <dbReference type="Proteomes" id="UP000324233"/>
    </source>
</evidence>
<organism evidence="3 4">
    <name type="scientific">Aquisphaera giovannonii</name>
    <dbReference type="NCBI Taxonomy" id="406548"/>
    <lineage>
        <taxon>Bacteria</taxon>
        <taxon>Pseudomonadati</taxon>
        <taxon>Planctomycetota</taxon>
        <taxon>Planctomycetia</taxon>
        <taxon>Isosphaerales</taxon>
        <taxon>Isosphaeraceae</taxon>
        <taxon>Aquisphaera</taxon>
    </lineage>
</organism>
<evidence type="ECO:0000313" key="3">
    <source>
        <dbReference type="EMBL" id="QEH36392.1"/>
    </source>
</evidence>
<evidence type="ECO:0000259" key="2">
    <source>
        <dbReference type="Pfam" id="PF07090"/>
    </source>
</evidence>
<protein>
    <recommendedName>
        <fullName evidence="2">Putative glutamine amidotransferase domain-containing protein</fullName>
    </recommendedName>
</protein>
<dbReference type="AlphaFoldDB" id="A0A5B9W6V1"/>
<dbReference type="SUPFAM" id="SSF52317">
    <property type="entry name" value="Class I glutamine amidotransferase-like"/>
    <property type="match status" value="1"/>
</dbReference>
<dbReference type="Gene3D" id="3.40.50.880">
    <property type="match status" value="1"/>
</dbReference>
<dbReference type="Pfam" id="PF07090">
    <property type="entry name" value="GATase1_like"/>
    <property type="match status" value="1"/>
</dbReference>
<dbReference type="PANTHER" id="PTHR37947">
    <property type="entry name" value="BLL2462 PROTEIN"/>
    <property type="match status" value="1"/>
</dbReference>
<feature type="domain" description="Putative glutamine amidotransferase" evidence="2">
    <location>
        <begin position="408"/>
        <end position="603"/>
    </location>
</feature>
<keyword evidence="1" id="KW-0472">Membrane</keyword>
<accession>A0A5B9W6V1</accession>
<dbReference type="InterPro" id="IPR029062">
    <property type="entry name" value="Class_I_gatase-like"/>
</dbReference>
<dbReference type="RefSeq" id="WP_148596085.1">
    <property type="nucleotide sequence ID" value="NZ_CP042997.1"/>
</dbReference>
<feature type="transmembrane region" description="Helical" evidence="1">
    <location>
        <begin position="12"/>
        <end position="33"/>
    </location>
</feature>
<dbReference type="PANTHER" id="PTHR37947:SF1">
    <property type="entry name" value="BLL2462 PROTEIN"/>
    <property type="match status" value="1"/>
</dbReference>
<keyword evidence="1" id="KW-1133">Transmembrane helix</keyword>
<dbReference type="Proteomes" id="UP000324233">
    <property type="component" value="Chromosome"/>
</dbReference>
<dbReference type="KEGG" id="agv:OJF2_49550"/>
<dbReference type="InterPro" id="IPR010768">
    <property type="entry name" value="GATase1-like"/>
</dbReference>
<name>A0A5B9W6V1_9BACT</name>
<reference evidence="3 4" key="1">
    <citation type="submission" date="2019-08" db="EMBL/GenBank/DDBJ databases">
        <title>Deep-cultivation of Planctomycetes and their phenomic and genomic characterization uncovers novel biology.</title>
        <authorList>
            <person name="Wiegand S."/>
            <person name="Jogler M."/>
            <person name="Boedeker C."/>
            <person name="Pinto D."/>
            <person name="Vollmers J."/>
            <person name="Rivas-Marin E."/>
            <person name="Kohn T."/>
            <person name="Peeters S.H."/>
            <person name="Heuer A."/>
            <person name="Rast P."/>
            <person name="Oberbeckmann S."/>
            <person name="Bunk B."/>
            <person name="Jeske O."/>
            <person name="Meyerdierks A."/>
            <person name="Storesund J.E."/>
            <person name="Kallscheuer N."/>
            <person name="Luecker S."/>
            <person name="Lage O.M."/>
            <person name="Pohl T."/>
            <person name="Merkel B.J."/>
            <person name="Hornburger P."/>
            <person name="Mueller R.-W."/>
            <person name="Bruemmer F."/>
            <person name="Labrenz M."/>
            <person name="Spormann A.M."/>
            <person name="Op den Camp H."/>
            <person name="Overmann J."/>
            <person name="Amann R."/>
            <person name="Jetten M.S.M."/>
            <person name="Mascher T."/>
            <person name="Medema M.H."/>
            <person name="Devos D.P."/>
            <person name="Kaster A.-K."/>
            <person name="Ovreas L."/>
            <person name="Rohde M."/>
            <person name="Galperin M.Y."/>
            <person name="Jogler C."/>
        </authorList>
    </citation>
    <scope>NUCLEOTIDE SEQUENCE [LARGE SCALE GENOMIC DNA]</scope>
    <source>
        <strain evidence="3 4">OJF2</strain>
    </source>
</reference>
<gene>
    <name evidence="3" type="ORF">OJF2_49550</name>
</gene>
<feature type="transmembrane region" description="Helical" evidence="1">
    <location>
        <begin position="40"/>
        <end position="61"/>
    </location>
</feature>
<dbReference type="EMBL" id="CP042997">
    <property type="protein sequence ID" value="QEH36392.1"/>
    <property type="molecule type" value="Genomic_DNA"/>
</dbReference>